<dbReference type="EMBL" id="CP049057">
    <property type="protein sequence ID" value="QIE58488.1"/>
    <property type="molecule type" value="Genomic_DNA"/>
</dbReference>
<accession>A0A6G6GIW5</accession>
<keyword evidence="2" id="KW-1185">Reference proteome</keyword>
<evidence type="ECO:0000313" key="1">
    <source>
        <dbReference type="EMBL" id="QIE58488.1"/>
    </source>
</evidence>
<reference evidence="1 2" key="1">
    <citation type="submission" date="2020-02" db="EMBL/GenBank/DDBJ databases">
        <title>Complete genome sequence of Flavobacteriaceae bacterium.</title>
        <authorList>
            <person name="Kim S.-J."/>
            <person name="Kim Y.-S."/>
            <person name="Kim K.-H."/>
        </authorList>
    </citation>
    <scope>NUCLEOTIDE SEQUENCE [LARGE SCALE GENOMIC DNA]</scope>
    <source>
        <strain evidence="1 2">RR4-40</strain>
    </source>
</reference>
<sequence>MKSKEEEEYEKRVKARVLKLKEFLEKSDKKINIVGKEDAVNFEESFRKIRYDSDGNPILETIDGRIRSLALVIEQVDHRDKMKSAISLQQIQEGYFNRIKGNFNHFYKMMIDNNVSPSQVANVIAYGKQPIDNLDEVIKPILKDLEEFWELVAESGYLHLEEDYDSIKAVFGGDLFPSNEENIASKCGIYTDTIILPCPFIRSRHMFNVWNKEQRVYYLLKHALNILQYKELALTELDKPIIAILPDREMMDEFSYENIAKLGETDALYHAGKVFDRKFESMDELIDFGKSLDTIEKVTNEIKDRNRVLFDTEFKDSLELQIKNHMETDSAKAMRTDNPGIIVSMMGFGRMSICNELLVKSSKVGGIPLIDAPTSWEYFKWKLEYDSERTYPDKDYSKLHVVKGLNGLDSSKLQWIGKIPPKGLIELRKSGAINEIREILLKGIDELVNANQFDFTSTSHKVFNNLNNAFNQHQENIKKLTNKKWKIAGKDFGSWLVMGSVEIASACTGNMIFGLPSAILGQVLDAPKLKDLPKTVDNIKQTEREKEQLKKSPLGLMFKYSK</sequence>
<evidence type="ECO:0000313" key="2">
    <source>
        <dbReference type="Proteomes" id="UP000505306"/>
    </source>
</evidence>
<organism evidence="1 2">
    <name type="scientific">Rasiella rasia</name>
    <dbReference type="NCBI Taxonomy" id="2744027"/>
    <lineage>
        <taxon>Bacteria</taxon>
        <taxon>Pseudomonadati</taxon>
        <taxon>Bacteroidota</taxon>
        <taxon>Flavobacteriia</taxon>
        <taxon>Flavobacteriales</taxon>
        <taxon>Flavobacteriaceae</taxon>
        <taxon>Rasiella</taxon>
    </lineage>
</organism>
<name>A0A6G6GIW5_9FLAO</name>
<dbReference type="Proteomes" id="UP000505306">
    <property type="component" value="Chromosome"/>
</dbReference>
<protein>
    <submittedName>
        <fullName evidence="1">Uncharacterized protein</fullName>
    </submittedName>
</protein>
<proteinExistence type="predicted"/>
<dbReference type="RefSeq" id="WP_164678495.1">
    <property type="nucleotide sequence ID" value="NZ_CP049057.1"/>
</dbReference>
<dbReference type="KEGG" id="mgel:G5B37_02610"/>
<gene>
    <name evidence="1" type="ORF">G5B37_02610</name>
</gene>
<dbReference type="AlphaFoldDB" id="A0A6G6GIW5"/>